<dbReference type="RefSeq" id="WP_051746061.1">
    <property type="nucleotide sequence ID" value="NZ_AZSP01000123.1"/>
</dbReference>
<proteinExistence type="predicted"/>
<protein>
    <recommendedName>
        <fullName evidence="1">DUF6571 domain-containing protein</fullName>
    </recommendedName>
</protein>
<dbReference type="EMBL" id="AZSP01000123">
    <property type="protein sequence ID" value="PVE12075.1"/>
    <property type="molecule type" value="Genomic_DNA"/>
</dbReference>
<evidence type="ECO:0000313" key="3">
    <source>
        <dbReference type="Proteomes" id="UP000245992"/>
    </source>
</evidence>
<name>A0A2T7TAD4_9ACTN</name>
<evidence type="ECO:0000313" key="2">
    <source>
        <dbReference type="EMBL" id="PVE12075.1"/>
    </source>
</evidence>
<evidence type="ECO:0000259" key="1">
    <source>
        <dbReference type="Pfam" id="PF20211"/>
    </source>
</evidence>
<dbReference type="OrthoDB" id="3846417at2"/>
<dbReference type="InterPro" id="IPR046701">
    <property type="entry name" value="DUF6571"/>
</dbReference>
<reference evidence="2 3" key="1">
    <citation type="submission" date="2013-12" db="EMBL/GenBank/DDBJ databases">
        <title>Annotated genome of Streptomyces scopuliridis.</title>
        <authorList>
            <person name="Olson J.B."/>
        </authorList>
    </citation>
    <scope>NUCLEOTIDE SEQUENCE [LARGE SCALE GENOMIC DNA]</scope>
    <source>
        <strain evidence="2 3">RB72</strain>
    </source>
</reference>
<organism evidence="2 3">
    <name type="scientific">Streptomyces scopuliridis RB72</name>
    <dbReference type="NCBI Taxonomy" id="1440053"/>
    <lineage>
        <taxon>Bacteria</taxon>
        <taxon>Bacillati</taxon>
        <taxon>Actinomycetota</taxon>
        <taxon>Actinomycetes</taxon>
        <taxon>Kitasatosporales</taxon>
        <taxon>Streptomycetaceae</taxon>
        <taxon>Streptomyces</taxon>
    </lineage>
</organism>
<accession>A0A2T7TAD4</accession>
<comment type="caution">
    <text evidence="2">The sequence shown here is derived from an EMBL/GenBank/DDBJ whole genome shotgun (WGS) entry which is preliminary data.</text>
</comment>
<dbReference type="Pfam" id="PF20211">
    <property type="entry name" value="DUF6571"/>
    <property type="match status" value="1"/>
</dbReference>
<dbReference type="AlphaFoldDB" id="A0A2T7TAD4"/>
<dbReference type="STRING" id="1440053.GCA_000718095_03956"/>
<sequence>MNPDALRFASFAQLGEAVTDWTAMIGKLEKLKTEAETGLRQRAQKADWAGYNATVTREFITKTAREFADAVTQATSIRNILQDTRAELIGYQGQLKDAIARGAAKNLTVTSTDGGFTVTMNIHPDRAAKGTEVPEHTPQDVTDLRDEVERILKAATTSDTTAGTVLRALVDGTDTGFSGGKPYKDRDQAAQKIAEADEAAKIYAKGSDATNTELASLNNYLKRNQNDPLFAERFAKDVGPKKMVELYADFADDSQFYVSPRSRTGLSPEQKERMKLLGALEQGLGGTLATATRSDSADMDTWKRQLLAEGPKDINGPGQNRVYGYQVMSNLMRYGTYDQKFLNDYGTDLMAFEKKNTTDEYGGLQRRVSREDVLPWDRSGSYERLHYGDDDDGGRDPMVGFMEALGHNSEASTEFLNSDANFDYLTQDRDWMQDQVSDKAKGIAGHDSLGHALESATKGSAYDANPPVLHRDADTASVAERVIERYGQPAEGTDEKRTQESGSALMKKQAGIEDSLARIGAAYVDDLNWGLDGSDDDRSLFADPLHGGGRTVEERPRFDAGDTQRFLGTLGQNEDTYKVMGSAQQIYTTSMLDANPPVIEPNGDVSATDAETAIMKGAEVQGILDRAWGDQLTADGAKAEADYNASVDARTERDKAIIGAITGTAFSFVPEPASGAAAVVVPIVAGQVEDQLTSQIESNLDAYGESQHRNLADVRQGKVSAIYEAGIQSSWTPARSVLEGVDPDERHNVEYRELKLLFQSAQKTGYTSGSQAKEFAGSLPVTE</sequence>
<feature type="domain" description="DUF6571" evidence="1">
    <location>
        <begin position="140"/>
        <end position="421"/>
    </location>
</feature>
<dbReference type="Proteomes" id="UP000245992">
    <property type="component" value="Unassembled WGS sequence"/>
</dbReference>
<gene>
    <name evidence="2" type="ORF">Y717_06585</name>
</gene>
<keyword evidence="3" id="KW-1185">Reference proteome</keyword>